<evidence type="ECO:0000256" key="9">
    <source>
        <dbReference type="ARBA" id="ARBA00023326"/>
    </source>
</evidence>
<dbReference type="EC" id="3.2.1.4" evidence="3"/>
<keyword evidence="6" id="KW-0325">Glycoprotein</keyword>
<dbReference type="InterPro" id="IPR013320">
    <property type="entry name" value="ConA-like_dom_sf"/>
</dbReference>
<evidence type="ECO:0000256" key="10">
    <source>
        <dbReference type="SAM" id="MobiDB-lite"/>
    </source>
</evidence>
<dbReference type="Gene3D" id="2.70.100.10">
    <property type="entry name" value="Glycoside hydrolase, family 7, domain"/>
    <property type="match status" value="1"/>
</dbReference>
<evidence type="ECO:0000256" key="5">
    <source>
        <dbReference type="ARBA" id="ARBA00023001"/>
    </source>
</evidence>
<sequence>MKFSPLLLSTLLANTVVAQTPDKTQEKHPKIETYRCTKAKGCKKATNYIVADAELHGISQANGQSCGNWGEAANSTACPDEATCAKNCKLFGMNEAAYKAKGISTSGNALRLEMLRNGQSVSPRVYLLEENKNKYEMLKLTGAEFSFDVETQKLPCGMNGALYLSEMPADGGKSTSKYSKVGAAQGGGYCDAQCYVTPFINGVGNIKGKGVCCNEMDIWEANSRATHIAPHPCSVPGLYGCTGAECQKDGICDKAGCGWNHNRNGVPDFYGRGKNFKVDTTRKFTVVSSFPADKSGKLTEMHRHYIQDGKVIKSAVVTLPGPPKVTGNIITDNYCKASHADDYIRLGGTEEMGDAMTRGMVLAMSVWWSEGDSMEWLDGQGAGAGPCTKEEGLPKNIVKVEPNPEVTFSNIRIGEIGSTHAVKMPRVYGAHRLKNKRQNVMGLLSSEEQEIPRSLQLSHLEHHIPMPRSLSAISNLEIRDLNRDQVRFYHPGYLKPLNLLFCLPRVDYEPLRGAWGVHYRTALTACQIIANNAFGTGRLARDERGKDIVADDDQILLNRDYWFFIDGEDRYPIVPSFRDWQFPHDKLPDWWTAPECATTLHSKRCAVTNTSYAFTWAHLIPRDEQQWFNKNGMGLYGGGSHTIDDPHNILPLKADLYVCFDQSVFALIPKVARSANGAETSNQYVLHVLDGREAEFAALYQNRNVETLAEGSREYLFARFAWSIFSFLKPFLTSGVGRRVVRYRVRSADEDEDEEHLVSEMQNIFLDSRKLDQLYGGVRGRRAPSLEGSYVDVEDEWDDENPGRNEMEG</sequence>
<name>A0A4E9D5F0_GIBZA</name>
<dbReference type="PRINTS" id="PR00734">
    <property type="entry name" value="GLHYDRLASE7"/>
</dbReference>
<dbReference type="Pfam" id="PF13391">
    <property type="entry name" value="HNH_2"/>
    <property type="match status" value="1"/>
</dbReference>
<dbReference type="CDD" id="cd07999">
    <property type="entry name" value="GH7_CBH_EG"/>
    <property type="match status" value="1"/>
</dbReference>
<comment type="catalytic activity">
    <reaction evidence="1">
        <text>Endohydrolysis of (1-&gt;4)-beta-D-glucosidic linkages in cellulose, lichenin and cereal beta-D-glucans.</text>
        <dbReference type="EC" id="3.2.1.4"/>
    </reaction>
</comment>
<evidence type="ECO:0000256" key="1">
    <source>
        <dbReference type="ARBA" id="ARBA00000966"/>
    </source>
</evidence>
<keyword evidence="11" id="KW-0732">Signal</keyword>
<organism evidence="14">
    <name type="scientific">Gibberella zeae</name>
    <name type="common">Wheat head blight fungus</name>
    <name type="synonym">Fusarium graminearum</name>
    <dbReference type="NCBI Taxonomy" id="5518"/>
    <lineage>
        <taxon>Eukaryota</taxon>
        <taxon>Fungi</taxon>
        <taxon>Dikarya</taxon>
        <taxon>Ascomycota</taxon>
        <taxon>Pezizomycotina</taxon>
        <taxon>Sordariomycetes</taxon>
        <taxon>Hypocreomycetidae</taxon>
        <taxon>Hypocreales</taxon>
        <taxon>Nectriaceae</taxon>
        <taxon>Fusarium</taxon>
    </lineage>
</organism>
<dbReference type="AlphaFoldDB" id="A0A4E9D5F0"/>
<accession>A0A4E9D5F0</accession>
<dbReference type="GO" id="GO:0008810">
    <property type="term" value="F:cellulase activity"/>
    <property type="evidence" value="ECO:0007669"/>
    <property type="project" value="UniProtKB-EC"/>
</dbReference>
<evidence type="ECO:0000313" key="13">
    <source>
        <dbReference type="EMBL" id="CAG1977202.1"/>
    </source>
</evidence>
<dbReference type="Proteomes" id="UP000746612">
    <property type="component" value="Unassembled WGS sequence"/>
</dbReference>
<feature type="chain" id="PRO_5041087218" description="cellulase" evidence="11">
    <location>
        <begin position="19"/>
        <end position="809"/>
    </location>
</feature>
<evidence type="ECO:0000256" key="7">
    <source>
        <dbReference type="ARBA" id="ARBA00023277"/>
    </source>
</evidence>
<feature type="signal peptide" evidence="11">
    <location>
        <begin position="1"/>
        <end position="18"/>
    </location>
</feature>
<evidence type="ECO:0000256" key="3">
    <source>
        <dbReference type="ARBA" id="ARBA00012601"/>
    </source>
</evidence>
<dbReference type="Pfam" id="PF00840">
    <property type="entry name" value="Glyco_hydro_7"/>
    <property type="match status" value="1"/>
</dbReference>
<proteinExistence type="inferred from homology"/>
<evidence type="ECO:0000256" key="6">
    <source>
        <dbReference type="ARBA" id="ARBA00023180"/>
    </source>
</evidence>
<evidence type="ECO:0000259" key="12">
    <source>
        <dbReference type="Pfam" id="PF13391"/>
    </source>
</evidence>
<evidence type="ECO:0000256" key="8">
    <source>
        <dbReference type="ARBA" id="ARBA00023295"/>
    </source>
</evidence>
<dbReference type="PANTHER" id="PTHR33753">
    <property type="entry name" value="1,4-BETA-D-GLUCAN CELLOBIOHYDROLASE B"/>
    <property type="match status" value="1"/>
</dbReference>
<dbReference type="EMBL" id="CAJPIJ010000104">
    <property type="protein sequence ID" value="CAG1977202.1"/>
    <property type="molecule type" value="Genomic_DNA"/>
</dbReference>
<keyword evidence="7" id="KW-0119">Carbohydrate metabolism</keyword>
<keyword evidence="4" id="KW-0378">Hydrolase</keyword>
<dbReference type="PANTHER" id="PTHR33753:SF1">
    <property type="entry name" value="ENDO-BETA-1,4-GLUCANASE CELB"/>
    <property type="match status" value="1"/>
</dbReference>
<gene>
    <name evidence="14" type="ORF">FUG_LOCUS114639</name>
    <name evidence="13" type="ORF">MDCFG202_LOCUS143052</name>
</gene>
<reference evidence="14" key="1">
    <citation type="submission" date="2019-04" db="EMBL/GenBank/DDBJ databases">
        <authorList>
            <person name="Melise S."/>
            <person name="Noan J."/>
            <person name="Okalmin O."/>
        </authorList>
    </citation>
    <scope>NUCLEOTIDE SEQUENCE</scope>
    <source>
        <strain evidence="14">FN9</strain>
    </source>
</reference>
<dbReference type="SUPFAM" id="SSF49899">
    <property type="entry name" value="Concanavalin A-like lectins/glucanases"/>
    <property type="match status" value="1"/>
</dbReference>
<dbReference type="GO" id="GO:0030245">
    <property type="term" value="P:cellulose catabolic process"/>
    <property type="evidence" value="ECO:0007669"/>
    <property type="project" value="UniProtKB-KW"/>
</dbReference>
<evidence type="ECO:0000256" key="11">
    <source>
        <dbReference type="SAM" id="SignalP"/>
    </source>
</evidence>
<comment type="similarity">
    <text evidence="2">Belongs to the glycosyl hydrolase 7 (cellulase C) family.</text>
</comment>
<feature type="region of interest" description="Disordered" evidence="10">
    <location>
        <begin position="781"/>
        <end position="809"/>
    </location>
</feature>
<keyword evidence="5" id="KW-0136">Cellulose degradation</keyword>
<reference evidence="13" key="2">
    <citation type="submission" date="2021-03" db="EMBL/GenBank/DDBJ databases">
        <authorList>
            <person name="Alouane T."/>
            <person name="Langin T."/>
            <person name="Bonhomme L."/>
        </authorList>
    </citation>
    <scope>NUCLEOTIDE SEQUENCE</scope>
    <source>
        <strain evidence="13">MDC_Fg202</strain>
    </source>
</reference>
<keyword evidence="9" id="KW-0624">Polysaccharide degradation</keyword>
<feature type="domain" description="HNH nuclease" evidence="12">
    <location>
        <begin position="605"/>
        <end position="667"/>
    </location>
</feature>
<evidence type="ECO:0000256" key="4">
    <source>
        <dbReference type="ARBA" id="ARBA00022801"/>
    </source>
</evidence>
<evidence type="ECO:0000313" key="14">
    <source>
        <dbReference type="EMBL" id="VIO54094.1"/>
    </source>
</evidence>
<dbReference type="InterPro" id="IPR001722">
    <property type="entry name" value="Glyco_hydro_7"/>
</dbReference>
<keyword evidence="8" id="KW-0326">Glycosidase</keyword>
<evidence type="ECO:0000256" key="2">
    <source>
        <dbReference type="ARBA" id="ARBA00006044"/>
    </source>
</evidence>
<dbReference type="InterPro" id="IPR003615">
    <property type="entry name" value="HNH_nuc"/>
</dbReference>
<protein>
    <recommendedName>
        <fullName evidence="3">cellulase</fullName>
        <ecNumber evidence="3">3.2.1.4</ecNumber>
    </recommendedName>
</protein>
<dbReference type="EMBL" id="CAAKMV010000088">
    <property type="protein sequence ID" value="VIO54094.1"/>
    <property type="molecule type" value="Genomic_DNA"/>
</dbReference>
<dbReference type="InterPro" id="IPR037019">
    <property type="entry name" value="Glyco_hydro_7_sf"/>
</dbReference>